<accession>A0A8J6FKL0</accession>
<keyword evidence="3" id="KW-1185">Reference proteome</keyword>
<evidence type="ECO:0000256" key="1">
    <source>
        <dbReference type="SAM" id="Phobius"/>
    </source>
</evidence>
<keyword evidence="1" id="KW-0812">Transmembrane</keyword>
<dbReference type="OrthoDB" id="10070537at2759"/>
<organism evidence="2 3">
    <name type="scientific">Eleutherodactylus coqui</name>
    <name type="common">Puerto Rican coqui</name>
    <dbReference type="NCBI Taxonomy" id="57060"/>
    <lineage>
        <taxon>Eukaryota</taxon>
        <taxon>Metazoa</taxon>
        <taxon>Chordata</taxon>
        <taxon>Craniata</taxon>
        <taxon>Vertebrata</taxon>
        <taxon>Euteleostomi</taxon>
        <taxon>Amphibia</taxon>
        <taxon>Batrachia</taxon>
        <taxon>Anura</taxon>
        <taxon>Neobatrachia</taxon>
        <taxon>Hyloidea</taxon>
        <taxon>Eleutherodactylidae</taxon>
        <taxon>Eleutherodactylinae</taxon>
        <taxon>Eleutherodactylus</taxon>
        <taxon>Eleutherodactylus</taxon>
    </lineage>
</organism>
<evidence type="ECO:0000313" key="3">
    <source>
        <dbReference type="Proteomes" id="UP000770717"/>
    </source>
</evidence>
<reference evidence="2" key="1">
    <citation type="thesis" date="2020" institute="ProQuest LLC" country="789 East Eisenhower Parkway, Ann Arbor, MI, USA">
        <title>Comparative Genomics and Chromosome Evolution.</title>
        <authorList>
            <person name="Mudd A.B."/>
        </authorList>
    </citation>
    <scope>NUCLEOTIDE SEQUENCE</scope>
    <source>
        <strain evidence="2">HN-11 Male</strain>
        <tissue evidence="2">Kidney and liver</tissue>
    </source>
</reference>
<comment type="caution">
    <text evidence="2">The sequence shown here is derived from an EMBL/GenBank/DDBJ whole genome shotgun (WGS) entry which is preliminary data.</text>
</comment>
<proteinExistence type="predicted"/>
<sequence>MSSSESQLLSKDLSAVVQSVLQDSKPIQVVMREFKSGSVVCRGDLLYRLPAPSSKEILGLLLKTLGSDGSLAFSTYKVDFKSITIGDSSPGLPNEYVDFPGFGVAIIVMCGLCILIFPIILFVCTKTSMLGHRQKATIQRRHDPVDQSHHFEMDNQAFRASIEQP</sequence>
<dbReference type="EMBL" id="WNTK01000002">
    <property type="protein sequence ID" value="KAG9489506.1"/>
    <property type="molecule type" value="Genomic_DNA"/>
</dbReference>
<keyword evidence="1" id="KW-1133">Transmembrane helix</keyword>
<gene>
    <name evidence="2" type="ORF">GDO78_005472</name>
</gene>
<dbReference type="AlphaFoldDB" id="A0A8J6FKL0"/>
<evidence type="ECO:0000313" key="2">
    <source>
        <dbReference type="EMBL" id="KAG9489506.1"/>
    </source>
</evidence>
<protein>
    <submittedName>
        <fullName evidence="2">Uncharacterized protein</fullName>
    </submittedName>
</protein>
<name>A0A8J6FKL0_ELECQ</name>
<dbReference type="Proteomes" id="UP000770717">
    <property type="component" value="Unassembled WGS sequence"/>
</dbReference>
<keyword evidence="1" id="KW-0472">Membrane</keyword>
<feature type="transmembrane region" description="Helical" evidence="1">
    <location>
        <begin position="102"/>
        <end position="125"/>
    </location>
</feature>